<dbReference type="InterPro" id="IPR017938">
    <property type="entry name" value="Riboflavin_synthase-like_b-brl"/>
</dbReference>
<comment type="similarity">
    <text evidence="3">In the C-terminal section; belongs to the flavoprotein pyridine nucleotide cytochrome reductase family.</text>
</comment>
<dbReference type="Pfam" id="PF00042">
    <property type="entry name" value="Globin"/>
    <property type="match status" value="1"/>
</dbReference>
<dbReference type="InterPro" id="IPR039261">
    <property type="entry name" value="FNR_nucleotide-bd"/>
</dbReference>
<gene>
    <name evidence="14" type="ORF">MCNS_02060</name>
</gene>
<protein>
    <recommendedName>
        <fullName evidence="4">nitric oxide dioxygenase</fullName>
        <ecNumber evidence="4">1.14.12.17</ecNumber>
    </recommendedName>
</protein>
<keyword evidence="14" id="KW-0503">Monooxygenase</keyword>
<keyword evidence="11" id="KW-0813">Transport</keyword>
<comment type="catalytic activity">
    <reaction evidence="10">
        <text>2 nitric oxide + NADPH + 2 O2 = 2 nitrate + NADP(+) + H(+)</text>
        <dbReference type="Rhea" id="RHEA:19465"/>
        <dbReference type="ChEBI" id="CHEBI:15378"/>
        <dbReference type="ChEBI" id="CHEBI:15379"/>
        <dbReference type="ChEBI" id="CHEBI:16480"/>
        <dbReference type="ChEBI" id="CHEBI:17632"/>
        <dbReference type="ChEBI" id="CHEBI:57783"/>
        <dbReference type="ChEBI" id="CHEBI:58349"/>
        <dbReference type="EC" id="1.14.12.17"/>
    </reaction>
</comment>
<dbReference type="SUPFAM" id="SSF52343">
    <property type="entry name" value="Ferredoxin reductase-like, C-terminal NADP-linked domain"/>
    <property type="match status" value="1"/>
</dbReference>
<evidence type="ECO:0000256" key="3">
    <source>
        <dbReference type="ARBA" id="ARBA00006401"/>
    </source>
</evidence>
<evidence type="ECO:0000256" key="8">
    <source>
        <dbReference type="ARBA" id="ARBA00023027"/>
    </source>
</evidence>
<comment type="catalytic activity">
    <reaction evidence="9">
        <text>2 nitric oxide + NADH + 2 O2 = 2 nitrate + NAD(+) + H(+)</text>
        <dbReference type="Rhea" id="RHEA:19469"/>
        <dbReference type="ChEBI" id="CHEBI:15378"/>
        <dbReference type="ChEBI" id="CHEBI:15379"/>
        <dbReference type="ChEBI" id="CHEBI:16480"/>
        <dbReference type="ChEBI" id="CHEBI:17632"/>
        <dbReference type="ChEBI" id="CHEBI:57540"/>
        <dbReference type="ChEBI" id="CHEBI:57945"/>
        <dbReference type="EC" id="1.14.12.17"/>
    </reaction>
</comment>
<feature type="region of interest" description="Disordered" evidence="12">
    <location>
        <begin position="1"/>
        <end position="20"/>
    </location>
</feature>
<evidence type="ECO:0000256" key="4">
    <source>
        <dbReference type="ARBA" id="ARBA00012229"/>
    </source>
</evidence>
<dbReference type="Pfam" id="PF00970">
    <property type="entry name" value="FAD_binding_6"/>
    <property type="match status" value="1"/>
</dbReference>
<evidence type="ECO:0000256" key="11">
    <source>
        <dbReference type="RuleBase" id="RU000356"/>
    </source>
</evidence>
<dbReference type="GO" id="GO:0005344">
    <property type="term" value="F:oxygen carrier activity"/>
    <property type="evidence" value="ECO:0007669"/>
    <property type="project" value="UniProtKB-KW"/>
</dbReference>
<sequence>MARLSPSARRGCRPPGERGRSVASLESGFVGLEDQDALRVLRDAFDVELVHRFYTHWFALDVSVRDLFPPEMDGQRAAFVHAMAWVYGELVAQRAEEPVAFLAQLGRDHRKFGVLPRHYDTLRRALYATLRSHVGEAWTAAIDAAADQSLNLITGVMSGAADAEPGPAWWDGTVVEHIRVSRDLAVVRLRLDRPMHYHPGQYVNVHVPQCPRRWRYLSPAIPADPDGGIEFHVRLVPGGLVSTAVVNETRPGDRWRLSSPHGGMRVDRDGGDVLMVAGSTGLAPLRALIMDLSRYGVNPRVHLFFGARYRCELYDLRTLWEIAAHNPWLSVSPVAEYSQDPSWAADYPDVSPPRGLHVTQTGQLPEVVTKYGGWGDRQILICGGPAMVRATEAALIAKGAPPERIQHDPLSR</sequence>
<dbReference type="InterPro" id="IPR050415">
    <property type="entry name" value="MRET"/>
</dbReference>
<evidence type="ECO:0000256" key="6">
    <source>
        <dbReference type="ARBA" id="ARBA00022857"/>
    </source>
</evidence>
<evidence type="ECO:0000313" key="15">
    <source>
        <dbReference type="Proteomes" id="UP000467385"/>
    </source>
</evidence>
<keyword evidence="7" id="KW-0411">Iron-sulfur</keyword>
<keyword evidence="8" id="KW-0520">NAD</keyword>
<proteinExistence type="inferred from homology"/>
<dbReference type="InterPro" id="IPR001433">
    <property type="entry name" value="OxRdtase_FAD/NAD-bd"/>
</dbReference>
<keyword evidence="14" id="KW-0560">Oxidoreductase</keyword>
<feature type="domain" description="FAD-binding FR-type" evidence="13">
    <location>
        <begin position="167"/>
        <end position="267"/>
    </location>
</feature>
<dbReference type="PANTHER" id="PTHR47354">
    <property type="entry name" value="NADH OXIDOREDUCTASE HCR"/>
    <property type="match status" value="1"/>
</dbReference>
<dbReference type="GO" id="GO:0008941">
    <property type="term" value="F:nitric oxide dioxygenase NAD(P)H activity"/>
    <property type="evidence" value="ECO:0007669"/>
    <property type="project" value="UniProtKB-EC"/>
</dbReference>
<keyword evidence="11" id="KW-0408">Iron</keyword>
<evidence type="ECO:0000256" key="2">
    <source>
        <dbReference type="ARBA" id="ARBA00001974"/>
    </source>
</evidence>
<comment type="similarity">
    <text evidence="11">Belongs to the globin family.</text>
</comment>
<dbReference type="InterPro" id="IPR017927">
    <property type="entry name" value="FAD-bd_FR_type"/>
</dbReference>
<dbReference type="SUPFAM" id="SSF46458">
    <property type="entry name" value="Globin-like"/>
    <property type="match status" value="1"/>
</dbReference>
<dbReference type="InterPro" id="IPR000971">
    <property type="entry name" value="Globin"/>
</dbReference>
<dbReference type="InterPro" id="IPR009050">
    <property type="entry name" value="Globin-like_sf"/>
</dbReference>
<reference evidence="14 15" key="1">
    <citation type="journal article" date="2019" name="Emerg. Microbes Infect.">
        <title>Comprehensive subspecies identification of 175 nontuberculous mycobacteria species based on 7547 genomic profiles.</title>
        <authorList>
            <person name="Matsumoto Y."/>
            <person name="Kinjo T."/>
            <person name="Motooka D."/>
            <person name="Nabeya D."/>
            <person name="Jung N."/>
            <person name="Uechi K."/>
            <person name="Horii T."/>
            <person name="Iida T."/>
            <person name="Fujita J."/>
            <person name="Nakamura S."/>
        </authorList>
    </citation>
    <scope>NUCLEOTIDE SEQUENCE [LARGE SCALE GENOMIC DNA]</scope>
    <source>
        <strain evidence="14 15">JCM 14738</strain>
    </source>
</reference>
<evidence type="ECO:0000256" key="10">
    <source>
        <dbReference type="ARBA" id="ARBA00049433"/>
    </source>
</evidence>
<dbReference type="GO" id="GO:0020037">
    <property type="term" value="F:heme binding"/>
    <property type="evidence" value="ECO:0007669"/>
    <property type="project" value="InterPro"/>
</dbReference>
<dbReference type="PRINTS" id="PR00371">
    <property type="entry name" value="FPNCR"/>
</dbReference>
<evidence type="ECO:0000256" key="5">
    <source>
        <dbReference type="ARBA" id="ARBA00022714"/>
    </source>
</evidence>
<keyword evidence="11" id="KW-0479">Metal-binding</keyword>
<keyword evidence="11" id="KW-0561">Oxygen transport</keyword>
<dbReference type="Gene3D" id="1.10.490.10">
    <property type="entry name" value="Globins"/>
    <property type="match status" value="1"/>
</dbReference>
<dbReference type="Proteomes" id="UP000467385">
    <property type="component" value="Chromosome"/>
</dbReference>
<evidence type="ECO:0000256" key="1">
    <source>
        <dbReference type="ARBA" id="ARBA00001970"/>
    </source>
</evidence>
<keyword evidence="15" id="KW-1185">Reference proteome</keyword>
<evidence type="ECO:0000259" key="13">
    <source>
        <dbReference type="PROSITE" id="PS51384"/>
    </source>
</evidence>
<evidence type="ECO:0000313" key="14">
    <source>
        <dbReference type="EMBL" id="BBZ37143.1"/>
    </source>
</evidence>
<dbReference type="PROSITE" id="PS51384">
    <property type="entry name" value="FAD_FR"/>
    <property type="match status" value="1"/>
</dbReference>
<dbReference type="GO" id="GO:0051537">
    <property type="term" value="F:2 iron, 2 sulfur cluster binding"/>
    <property type="evidence" value="ECO:0007669"/>
    <property type="project" value="UniProtKB-KW"/>
</dbReference>
<keyword evidence="5" id="KW-0001">2Fe-2S</keyword>
<dbReference type="Pfam" id="PF00175">
    <property type="entry name" value="NAD_binding_1"/>
    <property type="match status" value="1"/>
</dbReference>
<evidence type="ECO:0000256" key="7">
    <source>
        <dbReference type="ARBA" id="ARBA00023014"/>
    </source>
</evidence>
<dbReference type="PRINTS" id="PR00410">
    <property type="entry name" value="PHEHYDRXLASE"/>
</dbReference>
<dbReference type="AlphaFoldDB" id="A0A7I7Y7P3"/>
<dbReference type="CDD" id="cd19753">
    <property type="entry name" value="Mb-like_oxidoreductase"/>
    <property type="match status" value="1"/>
</dbReference>
<accession>A0A7I7Y7P3</accession>
<organism evidence="14 15">
    <name type="scientific">Mycobacterium conspicuum</name>
    <dbReference type="NCBI Taxonomy" id="44010"/>
    <lineage>
        <taxon>Bacteria</taxon>
        <taxon>Bacillati</taxon>
        <taxon>Actinomycetota</taxon>
        <taxon>Actinomycetes</taxon>
        <taxon>Mycobacteriales</taxon>
        <taxon>Mycobacteriaceae</taxon>
        <taxon>Mycobacterium</taxon>
    </lineage>
</organism>
<evidence type="ECO:0000256" key="12">
    <source>
        <dbReference type="SAM" id="MobiDB-lite"/>
    </source>
</evidence>
<dbReference type="CDD" id="cd06187">
    <property type="entry name" value="O2ase_reductase_like"/>
    <property type="match status" value="1"/>
</dbReference>
<comment type="cofactor">
    <cofactor evidence="2">
        <name>FAD</name>
        <dbReference type="ChEBI" id="CHEBI:57692"/>
    </cofactor>
</comment>
<evidence type="ECO:0000256" key="9">
    <source>
        <dbReference type="ARBA" id="ARBA00048649"/>
    </source>
</evidence>
<dbReference type="InterPro" id="IPR012292">
    <property type="entry name" value="Globin/Proto"/>
</dbReference>
<dbReference type="InterPro" id="IPR008333">
    <property type="entry name" value="Cbr1-like_FAD-bd_dom"/>
</dbReference>
<comment type="cofactor">
    <cofactor evidence="1">
        <name>heme b</name>
        <dbReference type="ChEBI" id="CHEBI:60344"/>
    </cofactor>
</comment>
<name>A0A7I7Y7P3_9MYCO</name>
<dbReference type="GO" id="GO:0004497">
    <property type="term" value="F:monooxygenase activity"/>
    <property type="evidence" value="ECO:0007669"/>
    <property type="project" value="UniProtKB-KW"/>
</dbReference>
<dbReference type="GO" id="GO:0019825">
    <property type="term" value="F:oxygen binding"/>
    <property type="evidence" value="ECO:0007669"/>
    <property type="project" value="InterPro"/>
</dbReference>
<keyword evidence="11" id="KW-0349">Heme</keyword>
<dbReference type="Gene3D" id="2.40.30.10">
    <property type="entry name" value="Translation factors"/>
    <property type="match status" value="1"/>
</dbReference>
<dbReference type="PANTHER" id="PTHR47354:SF5">
    <property type="entry name" value="PROTEIN RFBI"/>
    <property type="match status" value="1"/>
</dbReference>
<dbReference type="EC" id="1.14.12.17" evidence="4"/>
<keyword evidence="6" id="KW-0521">NADP</keyword>
<dbReference type="SUPFAM" id="SSF63380">
    <property type="entry name" value="Riboflavin synthase domain-like"/>
    <property type="match status" value="1"/>
</dbReference>
<dbReference type="EMBL" id="AP022613">
    <property type="protein sequence ID" value="BBZ37143.1"/>
    <property type="molecule type" value="Genomic_DNA"/>
</dbReference>
<dbReference type="InterPro" id="IPR001709">
    <property type="entry name" value="Flavoprot_Pyr_Nucl_cyt_Rdtase"/>
</dbReference>
<dbReference type="Gene3D" id="3.40.50.80">
    <property type="entry name" value="Nucleotide-binding domain of ferredoxin-NADP reductase (FNR) module"/>
    <property type="match status" value="1"/>
</dbReference>